<feature type="transmembrane region" description="Helical" evidence="8">
    <location>
        <begin position="138"/>
        <end position="165"/>
    </location>
</feature>
<dbReference type="SMART" id="SM00448">
    <property type="entry name" value="REC"/>
    <property type="match status" value="1"/>
</dbReference>
<dbReference type="CDD" id="cd16922">
    <property type="entry name" value="HATPase_EvgS-ArcB-TorS-like"/>
    <property type="match status" value="1"/>
</dbReference>
<dbReference type="PROSITE" id="PS50109">
    <property type="entry name" value="HIS_KIN"/>
    <property type="match status" value="1"/>
</dbReference>
<keyword evidence="3 7" id="KW-0597">Phosphoprotein</keyword>
<evidence type="ECO:0000313" key="12">
    <source>
        <dbReference type="Proteomes" id="UP000198462"/>
    </source>
</evidence>
<dbReference type="GO" id="GO:0000155">
    <property type="term" value="F:phosphorelay sensor kinase activity"/>
    <property type="evidence" value="ECO:0007669"/>
    <property type="project" value="InterPro"/>
</dbReference>
<comment type="catalytic activity">
    <reaction evidence="1">
        <text>ATP + protein L-histidine = ADP + protein N-phospho-L-histidine.</text>
        <dbReference type="EC" id="2.7.13.3"/>
    </reaction>
</comment>
<dbReference type="SUPFAM" id="SSF47384">
    <property type="entry name" value="Homodimeric domain of signal transducing histidine kinase"/>
    <property type="match status" value="1"/>
</dbReference>
<dbReference type="InterPro" id="IPR011006">
    <property type="entry name" value="CheY-like_superfamily"/>
</dbReference>
<accession>A0A219B0S3</accession>
<dbReference type="InterPro" id="IPR036097">
    <property type="entry name" value="HisK_dim/P_sf"/>
</dbReference>
<dbReference type="AlphaFoldDB" id="A0A219B0S3"/>
<sequence length="1130" mass="121746">MTVRAAIFPEKRSYNKWAASETLEDYALRYTADSARRWSIARVANTAIGATAFLACEALGASITLSFGFANSVTAILAASLIMFVIGLPIAYYAAREGLDIDLLTRGAGFGYLGSTITSLIYATFTFLLFAIEASIMSVALVALTAMPLSLAYLLSALVILPIAFYGMRAITRFQAYSQPIWIVVQLLPIIYLLTLDTSDLDQWFAFDPGGEGEISLVYVGLAMSTLLSLLPQIGEQADYLRFLPQRRPGNGVRWWTALLLAGPGWTLIGALKLLVGSCLAVLALQMGVMAPGAEDPTGMFLAFFERIGTDSRAALLVTALFVIVCQMKINVTNAYAGSIAWSNFFSRLTHSHPGRVVWLVFNVLLALLLMLIGIFDVIHGVLVFFANLAAGWLGALAADLMVSKPLGLSPRRVEFKRAHLYDINPVGIGAMTLSIAVSSAALGGMFGEVVRAFAPAIGLATAFVAAPAIALITHGRYYIARQSTLSEDAENAVCVICENRFQAADMAGCPLYSGPICSLCCTLEAKCHDVCKDGSRLDEQVVRLSEHVLPGWASKYVHTNIGHFALLHGFFCAVVGAVLYAIYLWWTREAAAAAPYLGGALAAVFTVFVLLSGVAAWLIVLAHDSRRSAERETGLHLESLSEEIAAHEATDVELQRAKGAAEAANEAKSRYLTSVSHEIRSPLNSIYGYAQLLERDRELPPQEAAQVIRRSCEHLTNMVDGLLDISQVESGVLRLSRDLVNLPLLADEIADMFAPQAEAKGVTFLRDIPAALPDQVHTDRKRLRQILINLCSNAVKFTERGSVSLRVTHRSEIATFEISDTGLGIGSEDLKRIFEPFDRGGNPATLEFQGIGLGLAITQALVQIMGGEMTVRSEPGAGTTFTVKLMLSKAEGGEPVRSRSRATGYSGPRKRVLIADDSRAQLRVLASLLRPLGFEVSTFDAPLAALEAARREPPDLALLDISMPGLDGWQLASGLRAQLSDQVKIVMVSANAHELGSFGSNPAVHDAFLAKPVDLDLLLDLIGRQLGVSWTYASGIQAAATDEKALDLSVPSACAGAEEDELPPRAGAYLQEILELSRIGHVRRVEAAIATMEAALPESAKMTARLRTHLEQFDFTGLAKTLEAELSNA</sequence>
<dbReference type="CDD" id="cd00082">
    <property type="entry name" value="HisKA"/>
    <property type="match status" value="1"/>
</dbReference>
<dbReference type="Gene3D" id="3.40.50.2300">
    <property type="match status" value="1"/>
</dbReference>
<dbReference type="SMART" id="SM00388">
    <property type="entry name" value="HisKA"/>
    <property type="match status" value="1"/>
</dbReference>
<feature type="transmembrane region" description="Helical" evidence="8">
    <location>
        <begin position="46"/>
        <end position="69"/>
    </location>
</feature>
<feature type="transmembrane region" description="Helical" evidence="8">
    <location>
        <begin position="382"/>
        <end position="403"/>
    </location>
</feature>
<dbReference type="Proteomes" id="UP000198462">
    <property type="component" value="Unassembled WGS sequence"/>
</dbReference>
<feature type="transmembrane region" description="Helical" evidence="8">
    <location>
        <begin position="424"/>
        <end position="447"/>
    </location>
</feature>
<dbReference type="PANTHER" id="PTHR43047:SF64">
    <property type="entry name" value="HISTIDINE KINASE CONTAINING CHEY-HOMOLOGOUS RECEIVER DOMAIN AND PAS DOMAIN-RELATED"/>
    <property type="match status" value="1"/>
</dbReference>
<gene>
    <name evidence="11" type="ORF">B5C34_15500</name>
</gene>
<organism evidence="11 12">
    <name type="scientific">Pacificimonas flava</name>
    <dbReference type="NCBI Taxonomy" id="1234595"/>
    <lineage>
        <taxon>Bacteria</taxon>
        <taxon>Pseudomonadati</taxon>
        <taxon>Pseudomonadota</taxon>
        <taxon>Alphaproteobacteria</taxon>
        <taxon>Sphingomonadales</taxon>
        <taxon>Sphingosinicellaceae</taxon>
        <taxon>Pacificimonas</taxon>
    </lineage>
</organism>
<evidence type="ECO:0000256" key="7">
    <source>
        <dbReference type="PROSITE-ProRule" id="PRU00169"/>
    </source>
</evidence>
<evidence type="ECO:0000256" key="1">
    <source>
        <dbReference type="ARBA" id="ARBA00000085"/>
    </source>
</evidence>
<dbReference type="OrthoDB" id="9801651at2"/>
<keyword evidence="8" id="KW-0812">Transmembrane</keyword>
<keyword evidence="8" id="KW-1133">Transmembrane helix</keyword>
<dbReference type="EC" id="2.7.13.3" evidence="2"/>
<dbReference type="InterPro" id="IPR003661">
    <property type="entry name" value="HisK_dim/P_dom"/>
</dbReference>
<feature type="domain" description="Response regulatory" evidence="10">
    <location>
        <begin position="912"/>
        <end position="1027"/>
    </location>
</feature>
<dbReference type="Pfam" id="PF00072">
    <property type="entry name" value="Response_reg"/>
    <property type="match status" value="1"/>
</dbReference>
<feature type="transmembrane region" description="Helical" evidence="8">
    <location>
        <begin position="177"/>
        <end position="195"/>
    </location>
</feature>
<evidence type="ECO:0000256" key="3">
    <source>
        <dbReference type="ARBA" id="ARBA00022553"/>
    </source>
</evidence>
<protein>
    <recommendedName>
        <fullName evidence="2">histidine kinase</fullName>
        <ecNumber evidence="2">2.7.13.3</ecNumber>
    </recommendedName>
</protein>
<feature type="transmembrane region" description="Helical" evidence="8">
    <location>
        <begin position="255"/>
        <end position="285"/>
    </location>
</feature>
<keyword evidence="6" id="KW-0902">Two-component regulatory system</keyword>
<feature type="transmembrane region" description="Helical" evidence="8">
    <location>
        <begin position="107"/>
        <end position="132"/>
    </location>
</feature>
<keyword evidence="4" id="KW-0808">Transferase</keyword>
<dbReference type="InterPro" id="IPR003594">
    <property type="entry name" value="HATPase_dom"/>
</dbReference>
<feature type="modified residue" description="4-aspartylphosphate" evidence="7">
    <location>
        <position position="961"/>
    </location>
</feature>
<dbReference type="EMBL" id="NFZT01000007">
    <property type="protein sequence ID" value="OWV31900.1"/>
    <property type="molecule type" value="Genomic_DNA"/>
</dbReference>
<dbReference type="InterPro" id="IPR001789">
    <property type="entry name" value="Sig_transdc_resp-reg_receiver"/>
</dbReference>
<dbReference type="Gene3D" id="1.10.4160.10">
    <property type="entry name" value="Hydantoin permease"/>
    <property type="match status" value="1"/>
</dbReference>
<dbReference type="PRINTS" id="PR00344">
    <property type="entry name" value="BCTRLSENSOR"/>
</dbReference>
<dbReference type="InterPro" id="IPR005467">
    <property type="entry name" value="His_kinase_dom"/>
</dbReference>
<dbReference type="Gene3D" id="1.10.287.130">
    <property type="match status" value="1"/>
</dbReference>
<evidence type="ECO:0000256" key="6">
    <source>
        <dbReference type="ARBA" id="ARBA00023012"/>
    </source>
</evidence>
<evidence type="ECO:0000313" key="11">
    <source>
        <dbReference type="EMBL" id="OWV31900.1"/>
    </source>
</evidence>
<feature type="transmembrane region" description="Helical" evidence="8">
    <location>
        <begin position="565"/>
        <end position="587"/>
    </location>
</feature>
<evidence type="ECO:0000256" key="4">
    <source>
        <dbReference type="ARBA" id="ARBA00022679"/>
    </source>
</evidence>
<evidence type="ECO:0000256" key="8">
    <source>
        <dbReference type="SAM" id="Phobius"/>
    </source>
</evidence>
<name>A0A219B0S3_9SPHN</name>
<dbReference type="InterPro" id="IPR004358">
    <property type="entry name" value="Sig_transdc_His_kin-like_C"/>
</dbReference>
<keyword evidence="12" id="KW-1185">Reference proteome</keyword>
<evidence type="ECO:0000256" key="2">
    <source>
        <dbReference type="ARBA" id="ARBA00012438"/>
    </source>
</evidence>
<feature type="transmembrane region" description="Helical" evidence="8">
    <location>
        <begin position="215"/>
        <end position="234"/>
    </location>
</feature>
<keyword evidence="8" id="KW-0472">Membrane</keyword>
<reference evidence="12" key="1">
    <citation type="submission" date="2017-05" db="EMBL/GenBank/DDBJ databases">
        <authorList>
            <person name="Lin X."/>
        </authorList>
    </citation>
    <scope>NUCLEOTIDE SEQUENCE [LARGE SCALE GENOMIC DNA]</scope>
    <source>
        <strain evidence="12">JLT2012</strain>
    </source>
</reference>
<feature type="transmembrane region" description="Helical" evidence="8">
    <location>
        <begin position="357"/>
        <end position="376"/>
    </location>
</feature>
<comment type="caution">
    <text evidence="11">The sequence shown here is derived from an EMBL/GenBank/DDBJ whole genome shotgun (WGS) entry which is preliminary data.</text>
</comment>
<dbReference type="Gene3D" id="3.30.565.10">
    <property type="entry name" value="Histidine kinase-like ATPase, C-terminal domain"/>
    <property type="match status" value="1"/>
</dbReference>
<feature type="transmembrane region" description="Helical" evidence="8">
    <location>
        <begin position="599"/>
        <end position="622"/>
    </location>
</feature>
<dbReference type="SUPFAM" id="SSF52172">
    <property type="entry name" value="CheY-like"/>
    <property type="match status" value="1"/>
</dbReference>
<keyword evidence="5 11" id="KW-0418">Kinase</keyword>
<feature type="transmembrane region" description="Helical" evidence="8">
    <location>
        <begin position="75"/>
        <end position="95"/>
    </location>
</feature>
<dbReference type="RefSeq" id="WP_088713694.1">
    <property type="nucleotide sequence ID" value="NZ_NFZT01000007.1"/>
</dbReference>
<dbReference type="PROSITE" id="PS50110">
    <property type="entry name" value="RESPONSE_REGULATORY"/>
    <property type="match status" value="1"/>
</dbReference>
<evidence type="ECO:0000259" key="10">
    <source>
        <dbReference type="PROSITE" id="PS50110"/>
    </source>
</evidence>
<dbReference type="Pfam" id="PF02518">
    <property type="entry name" value="HATPase_c"/>
    <property type="match status" value="1"/>
</dbReference>
<feature type="transmembrane region" description="Helical" evidence="8">
    <location>
        <begin position="314"/>
        <end position="337"/>
    </location>
</feature>
<feature type="transmembrane region" description="Helical" evidence="8">
    <location>
        <begin position="453"/>
        <end position="473"/>
    </location>
</feature>
<evidence type="ECO:0000256" key="5">
    <source>
        <dbReference type="ARBA" id="ARBA00022777"/>
    </source>
</evidence>
<dbReference type="InterPro" id="IPR036890">
    <property type="entry name" value="HATPase_C_sf"/>
</dbReference>
<dbReference type="FunFam" id="3.30.565.10:FF:000010">
    <property type="entry name" value="Sensor histidine kinase RcsC"/>
    <property type="match status" value="1"/>
</dbReference>
<dbReference type="SMART" id="SM00387">
    <property type="entry name" value="HATPase_c"/>
    <property type="match status" value="1"/>
</dbReference>
<dbReference type="PANTHER" id="PTHR43047">
    <property type="entry name" value="TWO-COMPONENT HISTIDINE PROTEIN KINASE"/>
    <property type="match status" value="1"/>
</dbReference>
<dbReference type="Pfam" id="PF00512">
    <property type="entry name" value="HisKA"/>
    <property type="match status" value="1"/>
</dbReference>
<proteinExistence type="predicted"/>
<feature type="domain" description="Histidine kinase" evidence="9">
    <location>
        <begin position="675"/>
        <end position="890"/>
    </location>
</feature>
<evidence type="ECO:0000259" key="9">
    <source>
        <dbReference type="PROSITE" id="PS50109"/>
    </source>
</evidence>
<dbReference type="SUPFAM" id="SSF55874">
    <property type="entry name" value="ATPase domain of HSP90 chaperone/DNA topoisomerase II/histidine kinase"/>
    <property type="match status" value="1"/>
</dbReference>